<organism evidence="3 4">
    <name type="scientific">Puccinia graminis f. sp. tritici</name>
    <dbReference type="NCBI Taxonomy" id="56615"/>
    <lineage>
        <taxon>Eukaryota</taxon>
        <taxon>Fungi</taxon>
        <taxon>Dikarya</taxon>
        <taxon>Basidiomycota</taxon>
        <taxon>Pucciniomycotina</taxon>
        <taxon>Pucciniomycetes</taxon>
        <taxon>Pucciniales</taxon>
        <taxon>Pucciniaceae</taxon>
        <taxon>Puccinia</taxon>
    </lineage>
</organism>
<sequence>MHIYFLINLPPPPVLLSLLARLCITTPIIQPTNLLHGQASERKYPVGHNLSGQISSQDHLLQSARKETHSTTEDFFLSKAFSDSLGPSRIIPFFYKALGPDQSGEINPKDIRLRDLAWWLPKRALTSFGQQRSCPIELDDLIGLWNLRTNKNTY</sequence>
<evidence type="ECO:0000256" key="1">
    <source>
        <dbReference type="SAM" id="SignalP"/>
    </source>
</evidence>
<name>A0A5B0R3R9_PUCGR</name>
<evidence type="ECO:0000313" key="3">
    <source>
        <dbReference type="EMBL" id="KAA1120157.1"/>
    </source>
</evidence>
<evidence type="ECO:0000313" key="2">
    <source>
        <dbReference type="EMBL" id="KAA1065757.1"/>
    </source>
</evidence>
<keyword evidence="4" id="KW-1185">Reference proteome</keyword>
<dbReference type="EMBL" id="VSWC01000001">
    <property type="protein sequence ID" value="KAA1120157.1"/>
    <property type="molecule type" value="Genomic_DNA"/>
</dbReference>
<keyword evidence="1" id="KW-0732">Signal</keyword>
<feature type="chain" id="PRO_5036138047" evidence="1">
    <location>
        <begin position="17"/>
        <end position="154"/>
    </location>
</feature>
<protein>
    <submittedName>
        <fullName evidence="3">Uncharacterized protein</fullName>
    </submittedName>
</protein>
<dbReference type="EMBL" id="VSWC01000196">
    <property type="protein sequence ID" value="KAA1065757.1"/>
    <property type="molecule type" value="Genomic_DNA"/>
</dbReference>
<feature type="signal peptide" evidence="1">
    <location>
        <begin position="1"/>
        <end position="16"/>
    </location>
</feature>
<evidence type="ECO:0000313" key="4">
    <source>
        <dbReference type="Proteomes" id="UP000324748"/>
    </source>
</evidence>
<dbReference type="AlphaFoldDB" id="A0A5B0R3R9"/>
<dbReference type="Proteomes" id="UP000324748">
    <property type="component" value="Unassembled WGS sequence"/>
</dbReference>
<reference evidence="3 4" key="1">
    <citation type="submission" date="2019-05" db="EMBL/GenBank/DDBJ databases">
        <title>Emergence of the Ug99 lineage of the wheat stem rust pathogen through somatic hybridization.</title>
        <authorList>
            <person name="Li F."/>
            <person name="Upadhyaya N.M."/>
            <person name="Sperschneider J."/>
            <person name="Matny O."/>
            <person name="Nguyen-Phuc H."/>
            <person name="Mago R."/>
            <person name="Raley C."/>
            <person name="Miller M.E."/>
            <person name="Silverstein K.A.T."/>
            <person name="Henningsen E."/>
            <person name="Hirsch C.D."/>
            <person name="Visser B."/>
            <person name="Pretorius Z.A."/>
            <person name="Steffenson B.J."/>
            <person name="Schwessinger B."/>
            <person name="Dodds P.N."/>
            <person name="Figueroa M."/>
        </authorList>
    </citation>
    <scope>NUCLEOTIDE SEQUENCE [LARGE SCALE GENOMIC DNA]</scope>
    <source>
        <strain evidence="3">21-0</strain>
    </source>
</reference>
<comment type="caution">
    <text evidence="3">The sequence shown here is derived from an EMBL/GenBank/DDBJ whole genome shotgun (WGS) entry which is preliminary data.</text>
</comment>
<accession>A0A5B0R3R9</accession>
<proteinExistence type="predicted"/>
<gene>
    <name evidence="2" type="ORF">PGT21_009339</name>
    <name evidence="3" type="ORF">PGT21_037214</name>
</gene>